<feature type="transmembrane region" description="Helical" evidence="2">
    <location>
        <begin position="221"/>
        <end position="239"/>
    </location>
</feature>
<evidence type="ECO:0000259" key="3">
    <source>
        <dbReference type="Pfam" id="PF25592"/>
    </source>
</evidence>
<sequence length="548" mass="56066">MPVTYPRIPLSDRVRDGVAVVLILVSLVLPWDGHSLAAERIDVVLAAILALFSPAVPYILRSGALSGRADLLRTWLLRASFALPYLAVVVTTLVVDIVVGRVPESLVSIDGLVLGSGTAGGFGAGLGVGLAGVLLAAAPRVAELSRVPRGVDEAWRIAAVAVATLIVLCLLLSTVLGLIDVSSGVPTATMTGLASLLVVMIVFTVPPFAGMVMGDLGWRRVVMWLGATVAAAMLFAPAVESIYRPLSGLVFWPAAAALAAAPGVVRTMNQTAPDALRLGVASRALELIAVTGVAGFTYGVIVFLDVESQRGAQVLSLITTMTLIVWSLTAHAVLRRDPHRGRVTALIAAVVFLMIGLVELVVWVVILDAAPVDPVSLGVSFALPAVVLAALAFPSGLQGRITLRRFDGPPGQPRGFAVPRGTEEATPTTGPIRVFDAASVGAGTAAAARSPESVRADMAGSTGSTTSVTAAEPGRAADAAGGRDAESTGVPPREVVSQHVPAEPRADAEPGATPVVQSLDSVPSRAAAAATKSESTPDTARAATAEAE</sequence>
<gene>
    <name evidence="4" type="ORF">AHOG_07715</name>
</gene>
<organism evidence="4 5">
    <name type="scientific">Actinoalloteichus hoggarensis</name>
    <dbReference type="NCBI Taxonomy" id="1470176"/>
    <lineage>
        <taxon>Bacteria</taxon>
        <taxon>Bacillati</taxon>
        <taxon>Actinomycetota</taxon>
        <taxon>Actinomycetes</taxon>
        <taxon>Pseudonocardiales</taxon>
        <taxon>Pseudonocardiaceae</taxon>
        <taxon>Actinoalloteichus</taxon>
    </lineage>
</organism>
<evidence type="ECO:0000256" key="1">
    <source>
        <dbReference type="SAM" id="MobiDB-lite"/>
    </source>
</evidence>
<dbReference type="Proteomes" id="UP000204221">
    <property type="component" value="Chromosome"/>
</dbReference>
<evidence type="ECO:0000256" key="2">
    <source>
        <dbReference type="SAM" id="Phobius"/>
    </source>
</evidence>
<feature type="transmembrane region" description="Helical" evidence="2">
    <location>
        <begin position="154"/>
        <end position="179"/>
    </location>
</feature>
<feature type="transmembrane region" description="Helical" evidence="2">
    <location>
        <begin position="81"/>
        <end position="102"/>
    </location>
</feature>
<feature type="region of interest" description="Disordered" evidence="1">
    <location>
        <begin position="446"/>
        <end position="548"/>
    </location>
</feature>
<accession>A0A221W0C4</accession>
<feature type="region of interest" description="Disordered" evidence="1">
    <location>
        <begin position="404"/>
        <end position="432"/>
    </location>
</feature>
<feature type="transmembrane region" description="Helical" evidence="2">
    <location>
        <begin position="346"/>
        <end position="366"/>
    </location>
</feature>
<feature type="transmembrane region" description="Helical" evidence="2">
    <location>
        <begin position="185"/>
        <end position="209"/>
    </location>
</feature>
<feature type="transmembrane region" description="Helical" evidence="2">
    <location>
        <begin position="312"/>
        <end position="334"/>
    </location>
</feature>
<feature type="domain" description="DUF7937" evidence="3">
    <location>
        <begin position="12"/>
        <end position="397"/>
    </location>
</feature>
<feature type="transmembrane region" description="Helical" evidence="2">
    <location>
        <begin position="378"/>
        <end position="397"/>
    </location>
</feature>
<proteinExistence type="predicted"/>
<keyword evidence="5" id="KW-1185">Reference proteome</keyword>
<feature type="transmembrane region" description="Helical" evidence="2">
    <location>
        <begin position="122"/>
        <end position="142"/>
    </location>
</feature>
<dbReference type="EMBL" id="CP022521">
    <property type="protein sequence ID" value="ASO19188.1"/>
    <property type="molecule type" value="Genomic_DNA"/>
</dbReference>
<reference evidence="4 5" key="1">
    <citation type="submission" date="2017-07" db="EMBL/GenBank/DDBJ databases">
        <title>Complete genome sequence of Actinoalloteichus hoggarensis DSM 45943, type strain of Actinoalloteichus hoggarensis.</title>
        <authorList>
            <person name="Ruckert C."/>
            <person name="Nouioui I."/>
            <person name="Willmese J."/>
            <person name="van Wezel G."/>
            <person name="Klenk H.-P."/>
            <person name="Kalinowski J."/>
            <person name="Zotchev S.B."/>
        </authorList>
    </citation>
    <scope>NUCLEOTIDE SEQUENCE [LARGE SCALE GENOMIC DNA]</scope>
    <source>
        <strain evidence="4 5">DSM 45943</strain>
    </source>
</reference>
<feature type="transmembrane region" description="Helical" evidence="2">
    <location>
        <begin position="43"/>
        <end position="60"/>
    </location>
</feature>
<feature type="transmembrane region" description="Helical" evidence="2">
    <location>
        <begin position="285"/>
        <end position="306"/>
    </location>
</feature>
<evidence type="ECO:0000313" key="5">
    <source>
        <dbReference type="Proteomes" id="UP000204221"/>
    </source>
</evidence>
<keyword evidence="2" id="KW-0812">Transmembrane</keyword>
<protein>
    <recommendedName>
        <fullName evidence="3">DUF7937 domain-containing protein</fullName>
    </recommendedName>
</protein>
<name>A0A221W0C4_9PSEU</name>
<dbReference type="InterPro" id="IPR057697">
    <property type="entry name" value="DUF7937"/>
</dbReference>
<dbReference type="AlphaFoldDB" id="A0A221W0C4"/>
<dbReference type="Pfam" id="PF25592">
    <property type="entry name" value="DUF7937"/>
    <property type="match status" value="1"/>
</dbReference>
<keyword evidence="2" id="KW-0472">Membrane</keyword>
<dbReference type="KEGG" id="ahg:AHOG_07715"/>
<keyword evidence="2" id="KW-1133">Transmembrane helix</keyword>
<feature type="compositionally biased region" description="Low complexity" evidence="1">
    <location>
        <begin position="459"/>
        <end position="480"/>
    </location>
</feature>
<feature type="transmembrane region" description="Helical" evidence="2">
    <location>
        <begin position="245"/>
        <end position="265"/>
    </location>
</feature>
<evidence type="ECO:0000313" key="4">
    <source>
        <dbReference type="EMBL" id="ASO19188.1"/>
    </source>
</evidence>